<comment type="caution">
    <text evidence="1">The sequence shown here is derived from an EMBL/GenBank/DDBJ whole genome shotgun (WGS) entry which is preliminary data.</text>
</comment>
<dbReference type="Proteomes" id="UP000188268">
    <property type="component" value="Unassembled WGS sequence"/>
</dbReference>
<evidence type="ECO:0000313" key="2">
    <source>
        <dbReference type="Proteomes" id="UP000188268"/>
    </source>
</evidence>
<dbReference type="EMBL" id="AWWV01007078">
    <property type="protein sequence ID" value="OMO98536.1"/>
    <property type="molecule type" value="Genomic_DNA"/>
</dbReference>
<organism evidence="1 2">
    <name type="scientific">Corchorus capsularis</name>
    <name type="common">Jute</name>
    <dbReference type="NCBI Taxonomy" id="210143"/>
    <lineage>
        <taxon>Eukaryota</taxon>
        <taxon>Viridiplantae</taxon>
        <taxon>Streptophyta</taxon>
        <taxon>Embryophyta</taxon>
        <taxon>Tracheophyta</taxon>
        <taxon>Spermatophyta</taxon>
        <taxon>Magnoliopsida</taxon>
        <taxon>eudicotyledons</taxon>
        <taxon>Gunneridae</taxon>
        <taxon>Pentapetalae</taxon>
        <taxon>rosids</taxon>
        <taxon>malvids</taxon>
        <taxon>Malvales</taxon>
        <taxon>Malvaceae</taxon>
        <taxon>Grewioideae</taxon>
        <taxon>Apeibeae</taxon>
        <taxon>Corchorus</taxon>
    </lineage>
</organism>
<proteinExistence type="predicted"/>
<sequence length="42" mass="4797">MEFRIWDHHVKSCDAEENYLKACGRCDKACDRAHEAAALCIS</sequence>
<dbReference type="AlphaFoldDB" id="A0A1R3JUL7"/>
<evidence type="ECO:0000313" key="1">
    <source>
        <dbReference type="EMBL" id="OMO98536.1"/>
    </source>
</evidence>
<dbReference type="Gramene" id="OMO98536">
    <property type="protein sequence ID" value="OMO98536"/>
    <property type="gene ID" value="CCACVL1_04196"/>
</dbReference>
<gene>
    <name evidence="1" type="ORF">CCACVL1_04196</name>
</gene>
<accession>A0A1R3JUL7</accession>
<protein>
    <submittedName>
        <fullName evidence="1">Uncharacterized protein</fullName>
    </submittedName>
</protein>
<keyword evidence="2" id="KW-1185">Reference proteome</keyword>
<reference evidence="1 2" key="1">
    <citation type="submission" date="2013-09" db="EMBL/GenBank/DDBJ databases">
        <title>Corchorus capsularis genome sequencing.</title>
        <authorList>
            <person name="Alam M."/>
            <person name="Haque M.S."/>
            <person name="Islam M.S."/>
            <person name="Emdad E.M."/>
            <person name="Islam M.M."/>
            <person name="Ahmed B."/>
            <person name="Halim A."/>
            <person name="Hossen Q.M.M."/>
            <person name="Hossain M.Z."/>
            <person name="Ahmed R."/>
            <person name="Khan M.M."/>
            <person name="Islam R."/>
            <person name="Rashid M.M."/>
            <person name="Khan S.A."/>
            <person name="Rahman M.S."/>
            <person name="Alam M."/>
        </authorList>
    </citation>
    <scope>NUCLEOTIDE SEQUENCE [LARGE SCALE GENOMIC DNA]</scope>
    <source>
        <strain evidence="2">cv. CVL-1</strain>
        <tissue evidence="1">Whole seedling</tissue>
    </source>
</reference>
<name>A0A1R3JUL7_COCAP</name>